<dbReference type="RefSeq" id="WP_103239887.1">
    <property type="nucleotide sequence ID" value="NZ_CANRXC010000019.1"/>
</dbReference>
<dbReference type="Proteomes" id="UP000236311">
    <property type="component" value="Unassembled WGS sequence"/>
</dbReference>
<proteinExistence type="predicted"/>
<keyword evidence="2" id="KW-1185">Reference proteome</keyword>
<dbReference type="AlphaFoldDB" id="A0A2K4ZH52"/>
<organism evidence="1 2">
    <name type="scientific">Acetatifactor muris</name>
    <dbReference type="NCBI Taxonomy" id="879566"/>
    <lineage>
        <taxon>Bacteria</taxon>
        <taxon>Bacillati</taxon>
        <taxon>Bacillota</taxon>
        <taxon>Clostridia</taxon>
        <taxon>Lachnospirales</taxon>
        <taxon>Lachnospiraceae</taxon>
        <taxon>Acetatifactor</taxon>
    </lineage>
</organism>
<accession>A0A2K4ZH52</accession>
<sequence length="64" mass="7219">MDSVCMQCGKKLTPNEIGAHKKFINRGSTTFLCRICLAGELDVPPELIDEKIEEYKRQGCTLFV</sequence>
<gene>
    <name evidence="1" type="ORF">AMURIS_02519</name>
</gene>
<evidence type="ECO:0000313" key="2">
    <source>
        <dbReference type="Proteomes" id="UP000236311"/>
    </source>
</evidence>
<reference evidence="1 2" key="1">
    <citation type="submission" date="2018-01" db="EMBL/GenBank/DDBJ databases">
        <authorList>
            <person name="Gaut B.S."/>
            <person name="Morton B.R."/>
            <person name="Clegg M.T."/>
            <person name="Duvall M.R."/>
        </authorList>
    </citation>
    <scope>NUCLEOTIDE SEQUENCE [LARGE SCALE GENOMIC DNA]</scope>
    <source>
        <strain evidence="1">GP69</strain>
    </source>
</reference>
<evidence type="ECO:0000313" key="1">
    <source>
        <dbReference type="EMBL" id="SOY29798.1"/>
    </source>
</evidence>
<dbReference type="EMBL" id="OFSM01000012">
    <property type="protein sequence ID" value="SOY29798.1"/>
    <property type="molecule type" value="Genomic_DNA"/>
</dbReference>
<dbReference type="OrthoDB" id="2625437at2"/>
<name>A0A2K4ZH52_9FIRM</name>
<protein>
    <submittedName>
        <fullName evidence="1">Uncharacterized protein</fullName>
    </submittedName>
</protein>